<dbReference type="InterPro" id="IPR021414">
    <property type="entry name" value="DUF3054"/>
</dbReference>
<dbReference type="Pfam" id="PF11255">
    <property type="entry name" value="DUF3054"/>
    <property type="match status" value="1"/>
</dbReference>
<feature type="transmembrane region" description="Helical" evidence="1">
    <location>
        <begin position="16"/>
        <end position="34"/>
    </location>
</feature>
<evidence type="ECO:0008006" key="4">
    <source>
        <dbReference type="Google" id="ProtNLM"/>
    </source>
</evidence>
<proteinExistence type="predicted"/>
<dbReference type="STRING" id="43304.GCA_001403655_06717"/>
<dbReference type="Proteomes" id="UP000093902">
    <property type="component" value="Unassembled WGS sequence"/>
</dbReference>
<sequence>MRRASAPTECRRRSGSGAFLVDLICVVVFCTIGRRSHAEGLTVAGVAETAWPFLTGTVVGWLLSRGWQRPTSLAPTGIVVWVSTVVVGMVLRKLTSAGVAVSFIVVASLTTALLLLGWRAVLAGLKRRQSA</sequence>
<organism evidence="2 3">
    <name type="scientific">Mycolicibacterium peregrinum</name>
    <name type="common">Mycobacterium peregrinum</name>
    <dbReference type="NCBI Taxonomy" id="43304"/>
    <lineage>
        <taxon>Bacteria</taxon>
        <taxon>Bacillati</taxon>
        <taxon>Actinomycetota</taxon>
        <taxon>Actinomycetes</taxon>
        <taxon>Mycobacteriales</taxon>
        <taxon>Mycobacteriaceae</taxon>
        <taxon>Mycolicibacterium</taxon>
    </lineage>
</organism>
<dbReference type="AlphaFoldDB" id="A0A1A0QXV5"/>
<dbReference type="EMBL" id="LZSO01000031">
    <property type="protein sequence ID" value="OBB27030.1"/>
    <property type="molecule type" value="Genomic_DNA"/>
</dbReference>
<feature type="transmembrane region" description="Helical" evidence="1">
    <location>
        <begin position="72"/>
        <end position="91"/>
    </location>
</feature>
<evidence type="ECO:0000313" key="2">
    <source>
        <dbReference type="EMBL" id="OBB27030.1"/>
    </source>
</evidence>
<feature type="transmembrane region" description="Helical" evidence="1">
    <location>
        <begin position="40"/>
        <end position="63"/>
    </location>
</feature>
<keyword evidence="1" id="KW-0472">Membrane</keyword>
<keyword evidence="1" id="KW-0812">Transmembrane</keyword>
<dbReference type="OrthoDB" id="3698172at2"/>
<evidence type="ECO:0000313" key="3">
    <source>
        <dbReference type="Proteomes" id="UP000093902"/>
    </source>
</evidence>
<reference evidence="3" key="1">
    <citation type="submission" date="2016-06" db="EMBL/GenBank/DDBJ databases">
        <authorList>
            <person name="Sutton G."/>
            <person name="Brinkac L."/>
            <person name="Sanka R."/>
            <person name="Adams M."/>
            <person name="Lau E."/>
            <person name="Mehaffy C."/>
            <person name="Tameris M."/>
            <person name="Hatherill M."/>
            <person name="Hanekom W."/>
            <person name="Mahomed H."/>
            <person name="Mcshane H."/>
        </authorList>
    </citation>
    <scope>NUCLEOTIDE SEQUENCE [LARGE SCALE GENOMIC DNA]</scope>
    <source>
        <strain evidence="3">852002-51209_SCH5440388</strain>
    </source>
</reference>
<protein>
    <recommendedName>
        <fullName evidence="4">DUF3054 domain-containing protein</fullName>
    </recommendedName>
</protein>
<name>A0A1A0QXV5_MYCPR</name>
<feature type="transmembrane region" description="Helical" evidence="1">
    <location>
        <begin position="97"/>
        <end position="118"/>
    </location>
</feature>
<accession>A0A1A0QXV5</accession>
<dbReference type="RefSeq" id="WP_064933720.1">
    <property type="nucleotide sequence ID" value="NZ_LZSO01000031.1"/>
</dbReference>
<evidence type="ECO:0000256" key="1">
    <source>
        <dbReference type="SAM" id="Phobius"/>
    </source>
</evidence>
<gene>
    <name evidence="2" type="ORF">A5792_24615</name>
</gene>
<comment type="caution">
    <text evidence="2">The sequence shown here is derived from an EMBL/GenBank/DDBJ whole genome shotgun (WGS) entry which is preliminary data.</text>
</comment>
<keyword evidence="1" id="KW-1133">Transmembrane helix</keyword>